<evidence type="ECO:0000256" key="6">
    <source>
        <dbReference type="ARBA" id="ARBA00023125"/>
    </source>
</evidence>
<evidence type="ECO:0000256" key="1">
    <source>
        <dbReference type="ARBA" id="ARBA00004123"/>
    </source>
</evidence>
<evidence type="ECO:0000256" key="9">
    <source>
        <dbReference type="PIRNR" id="PIRNR037677"/>
    </source>
</evidence>
<evidence type="ECO:0000256" key="12">
    <source>
        <dbReference type="SAM" id="MobiDB-lite"/>
    </source>
</evidence>
<dbReference type="GO" id="GO:0006312">
    <property type="term" value="P:mitotic recombination"/>
    <property type="evidence" value="ECO:0007669"/>
    <property type="project" value="TreeGrafter"/>
</dbReference>
<feature type="region of interest" description="Disordered" evidence="12">
    <location>
        <begin position="48"/>
        <end position="209"/>
    </location>
</feature>
<keyword evidence="15" id="KW-1185">Reference proteome</keyword>
<dbReference type="PROSITE" id="PS00486">
    <property type="entry name" value="DNA_MISMATCH_REPAIR_2"/>
    <property type="match status" value="1"/>
</dbReference>
<evidence type="ECO:0000256" key="2">
    <source>
        <dbReference type="ARBA" id="ARBA00007094"/>
    </source>
</evidence>
<comment type="function">
    <text evidence="9 10">Component of the post-replicative DNA mismatch repair system (MMR).</text>
</comment>
<dbReference type="GO" id="GO:0005524">
    <property type="term" value="F:ATP binding"/>
    <property type="evidence" value="ECO:0007669"/>
    <property type="project" value="UniProtKB-UniRule"/>
</dbReference>
<keyword evidence="3 9" id="KW-0547">Nucleotide-binding</keyword>
<comment type="similarity">
    <text evidence="2">Belongs to the DNA mismatch repair MutS family. MSH3 subfamily.</text>
</comment>
<dbReference type="InterPro" id="IPR000432">
    <property type="entry name" value="DNA_mismatch_repair_MutS_C"/>
</dbReference>
<dbReference type="InterPro" id="IPR007695">
    <property type="entry name" value="DNA_mismatch_repair_MutS-lik_N"/>
</dbReference>
<dbReference type="SUPFAM" id="SSF48334">
    <property type="entry name" value="DNA repair protein MutS, domain III"/>
    <property type="match status" value="1"/>
</dbReference>
<dbReference type="Gene3D" id="1.10.1420.10">
    <property type="match status" value="2"/>
</dbReference>
<organism evidence="14 15">
    <name type="scientific">Littorina saxatilis</name>
    <dbReference type="NCBI Taxonomy" id="31220"/>
    <lineage>
        <taxon>Eukaryota</taxon>
        <taxon>Metazoa</taxon>
        <taxon>Spiralia</taxon>
        <taxon>Lophotrochozoa</taxon>
        <taxon>Mollusca</taxon>
        <taxon>Gastropoda</taxon>
        <taxon>Caenogastropoda</taxon>
        <taxon>Littorinimorpha</taxon>
        <taxon>Littorinoidea</taxon>
        <taxon>Littorinidae</taxon>
        <taxon>Littorina</taxon>
    </lineage>
</organism>
<dbReference type="Proteomes" id="UP001374579">
    <property type="component" value="Unassembled WGS sequence"/>
</dbReference>
<accession>A0AAN9C302</accession>
<evidence type="ECO:0000256" key="7">
    <source>
        <dbReference type="ARBA" id="ARBA00023204"/>
    </source>
</evidence>
<dbReference type="Pfam" id="PF05188">
    <property type="entry name" value="MutS_II"/>
    <property type="match status" value="1"/>
</dbReference>
<keyword evidence="7 9" id="KW-0234">DNA repair</keyword>
<dbReference type="AlphaFoldDB" id="A0AAN9C302"/>
<dbReference type="SUPFAM" id="SSF55271">
    <property type="entry name" value="DNA repair protein MutS, domain I"/>
    <property type="match status" value="1"/>
</dbReference>
<dbReference type="GO" id="GO:0140664">
    <property type="term" value="F:ATP-dependent DNA damage sensor activity"/>
    <property type="evidence" value="ECO:0007669"/>
    <property type="project" value="InterPro"/>
</dbReference>
<comment type="caution">
    <text evidence="14">The sequence shown here is derived from an EMBL/GenBank/DDBJ whole genome shotgun (WGS) entry which is preliminary data.</text>
</comment>
<dbReference type="NCBIfam" id="NF003810">
    <property type="entry name" value="PRK05399.1"/>
    <property type="match status" value="1"/>
</dbReference>
<feature type="domain" description="DNA mismatch repair proteins mutS family" evidence="13">
    <location>
        <begin position="950"/>
        <end position="966"/>
    </location>
</feature>
<dbReference type="GO" id="GO:0030983">
    <property type="term" value="F:mismatched DNA binding"/>
    <property type="evidence" value="ECO:0007669"/>
    <property type="project" value="UniProtKB-UniRule"/>
</dbReference>
<dbReference type="Pfam" id="PF05192">
    <property type="entry name" value="MutS_III"/>
    <property type="match status" value="1"/>
</dbReference>
<dbReference type="InterPro" id="IPR007861">
    <property type="entry name" value="DNA_mismatch_repair_MutS_clamp"/>
</dbReference>
<dbReference type="SMART" id="SM00534">
    <property type="entry name" value="MUTSac"/>
    <property type="match status" value="1"/>
</dbReference>
<dbReference type="PANTHER" id="PTHR11361">
    <property type="entry name" value="DNA MISMATCH REPAIR PROTEIN MUTS FAMILY MEMBER"/>
    <property type="match status" value="1"/>
</dbReference>
<dbReference type="InterPro" id="IPR007860">
    <property type="entry name" value="DNA_mmatch_repair_MutS_con_dom"/>
</dbReference>
<dbReference type="PANTHER" id="PTHR11361:SF122">
    <property type="entry name" value="DNA MISMATCH REPAIR PROTEIN MSH3"/>
    <property type="match status" value="1"/>
</dbReference>
<keyword evidence="5 9" id="KW-0067">ATP-binding</keyword>
<dbReference type="Pfam" id="PF00488">
    <property type="entry name" value="MutS_V"/>
    <property type="match status" value="1"/>
</dbReference>
<evidence type="ECO:0000313" key="15">
    <source>
        <dbReference type="Proteomes" id="UP001374579"/>
    </source>
</evidence>
<keyword evidence="4 9" id="KW-0227">DNA damage</keyword>
<dbReference type="FunFam" id="3.40.1170.10:FF:000004">
    <property type="entry name" value="DNA mismatch repair protein"/>
    <property type="match status" value="1"/>
</dbReference>
<evidence type="ECO:0000256" key="10">
    <source>
        <dbReference type="RuleBase" id="RU003756"/>
    </source>
</evidence>
<dbReference type="InterPro" id="IPR036187">
    <property type="entry name" value="DNA_mismatch_repair_MutS_sf"/>
</dbReference>
<dbReference type="EMBL" id="JBAMIC010000001">
    <property type="protein sequence ID" value="KAK7115963.1"/>
    <property type="molecule type" value="Genomic_DNA"/>
</dbReference>
<dbReference type="GO" id="GO:0006298">
    <property type="term" value="P:mismatch repair"/>
    <property type="evidence" value="ECO:0007669"/>
    <property type="project" value="InterPro"/>
</dbReference>
<reference evidence="14 15" key="1">
    <citation type="submission" date="2024-02" db="EMBL/GenBank/DDBJ databases">
        <title>Chromosome-scale genome assembly of the rough periwinkle Littorina saxatilis.</title>
        <authorList>
            <person name="De Jode A."/>
            <person name="Faria R."/>
            <person name="Formenti G."/>
            <person name="Sims Y."/>
            <person name="Smith T.P."/>
            <person name="Tracey A."/>
            <person name="Wood J.M.D."/>
            <person name="Zagrodzka Z.B."/>
            <person name="Johannesson K."/>
            <person name="Butlin R.K."/>
            <person name="Leder E.H."/>
        </authorList>
    </citation>
    <scope>NUCLEOTIDE SEQUENCE [LARGE SCALE GENOMIC DNA]</scope>
    <source>
        <strain evidence="14">Snail1</strain>
        <tissue evidence="14">Muscle</tissue>
    </source>
</reference>
<keyword evidence="11" id="KW-0175">Coiled coil</keyword>
<dbReference type="FunFam" id="1.10.1420.10:FF:000004">
    <property type="entry name" value="DNA mismatch repair protein Msh3"/>
    <property type="match status" value="1"/>
</dbReference>
<keyword evidence="8" id="KW-0539">Nucleus</keyword>
<evidence type="ECO:0000256" key="5">
    <source>
        <dbReference type="ARBA" id="ARBA00022840"/>
    </source>
</evidence>
<dbReference type="Pfam" id="PF05190">
    <property type="entry name" value="MutS_IV"/>
    <property type="match status" value="1"/>
</dbReference>
<dbReference type="InterPro" id="IPR016151">
    <property type="entry name" value="DNA_mismatch_repair_MutS_N"/>
</dbReference>
<dbReference type="Gene3D" id="3.40.1170.10">
    <property type="entry name" value="DNA repair protein MutS, domain I"/>
    <property type="match status" value="1"/>
</dbReference>
<dbReference type="PIRSF" id="PIRSF037677">
    <property type="entry name" value="DNA_mis_repair_Msh6"/>
    <property type="match status" value="1"/>
</dbReference>
<name>A0AAN9C302_9CAEN</name>
<dbReference type="InterPro" id="IPR027417">
    <property type="entry name" value="P-loop_NTPase"/>
</dbReference>
<dbReference type="SUPFAM" id="SSF52540">
    <property type="entry name" value="P-loop containing nucleoside triphosphate hydrolases"/>
    <property type="match status" value="1"/>
</dbReference>
<dbReference type="InterPro" id="IPR045076">
    <property type="entry name" value="MutS"/>
</dbReference>
<feature type="compositionally biased region" description="Low complexity" evidence="12">
    <location>
        <begin position="166"/>
        <end position="208"/>
    </location>
</feature>
<evidence type="ECO:0000259" key="13">
    <source>
        <dbReference type="PROSITE" id="PS00486"/>
    </source>
</evidence>
<dbReference type="InterPro" id="IPR017261">
    <property type="entry name" value="DNA_mismatch_repair_MutS/MSH"/>
</dbReference>
<dbReference type="SMART" id="SM00533">
    <property type="entry name" value="MUTSd"/>
    <property type="match status" value="1"/>
</dbReference>
<evidence type="ECO:0000256" key="11">
    <source>
        <dbReference type="SAM" id="Coils"/>
    </source>
</evidence>
<dbReference type="InterPro" id="IPR036678">
    <property type="entry name" value="MutS_con_dom_sf"/>
</dbReference>
<dbReference type="Gene3D" id="3.30.420.110">
    <property type="entry name" value="MutS, connector domain"/>
    <property type="match status" value="1"/>
</dbReference>
<feature type="compositionally biased region" description="Basic and acidic residues" evidence="12">
    <location>
        <begin position="120"/>
        <end position="138"/>
    </location>
</feature>
<evidence type="ECO:0000256" key="8">
    <source>
        <dbReference type="ARBA" id="ARBA00023242"/>
    </source>
</evidence>
<proteinExistence type="inferred from homology"/>
<dbReference type="InterPro" id="IPR007696">
    <property type="entry name" value="DNA_mismatch_repair_MutS_core"/>
</dbReference>
<feature type="coiled-coil region" evidence="11">
    <location>
        <begin position="691"/>
        <end position="718"/>
    </location>
</feature>
<sequence length="1119" mass="124175">MPKAKPAPQAQASKQVTISKFFAPKQGSLKPPNGNGVQIVTDEEDVVTNGSENAVASESTKKRKVGGKSPAASAKRQCLDPQSSKNITDEEPTPQSTGSNSTIAKAKTAKHLQSFEFDGDAERKDGKERTLWEPKDLPDFWSQGDEQNAKELLDVSDDDNGDDAQTKTAKSKSSGTGNKGSNCSKSKKSSTFLSKFSSPTSSSSAGKKSQVKYTPLEQQYMAIKEQYSDAVLLVECGYKYRFFGQDAEIAAEVLKIFCHPDHNFVTASIPVHRLFVHIRRLVAAGYKVGVVKQTETAALKAAGDNRNAPFMRKLTALYTKSTLIGEDVDPLSGSVDTEGEQTTSIIVRPHSYLMCVYDFPADSSTKQQQIGMLAVDPGTGDMVYDCFTDGESRHELETRLTHLQPVELLLSADPNPSTRSLLYGLAALSSTADDRMRIEHLPEEKICYSQAFETVSEFFSSEKDADKLQGVLALPKPVLCCFAALITYLTDFNLHSVLKLTSNLHEFSVKSKLLHLPAACLRNLEVFQNGTDGSQRGSLYWLLNHTVTRPGARLLREWLSQPLRDVGAISARQDAVQELCSGGCPGLLKLRETLARCPDLEKGLCSIYHNKSSAVEFVLVSRALNKLRREISQLQATELPQMESALLRQVLLEVPDLLEDVQQFSSAINEKAARENDKANLFTDDNRYSQVAQVKGEISSAMQELKDYRREIRLVLRQPSLDYVTVLQTEYLVEVKNTQLRTVPKEWTQISSTKVVSRFHPPFVMEKYKKLNQLREQLVATVTDAWEEFLREFSEEFLRYRKAVQLLASLDVLMSLAQLARQDGYCRPEMTEDGVAIEIEDGRHPVIDALKSEQEQYVPNSTHLNGDGKRVMIVTGPNMGGKSSYIRQVALIAVMAQIGSFVPAVSARLGVLDAIYTRMGAEDEIFRGRSTFMVELQEAGEIMATATERSLVIIDELGRGTSTHDGVAIAYAALQYFITEVKALTLFVTHYPMLAECQRLYPDVVGNFHMSFLLYEGDDVEGDKTDEQESRENAENPDEYLTFLYQLSEGAAGKSYGLNVARLAQIPPEILRLAATKSRQLEDAITKRRAARKEFVSVYLASEETVKDVLSTIANSDVL</sequence>
<dbReference type="GO" id="GO:0005634">
    <property type="term" value="C:nucleus"/>
    <property type="evidence" value="ECO:0007669"/>
    <property type="project" value="UniProtKB-SubCell"/>
</dbReference>
<evidence type="ECO:0000313" key="14">
    <source>
        <dbReference type="EMBL" id="KAK7115963.1"/>
    </source>
</evidence>
<gene>
    <name evidence="14" type="ORF">V1264_001733</name>
</gene>
<evidence type="ECO:0000256" key="4">
    <source>
        <dbReference type="ARBA" id="ARBA00022763"/>
    </source>
</evidence>
<dbReference type="SUPFAM" id="SSF53150">
    <property type="entry name" value="DNA repair protein MutS, domain II"/>
    <property type="match status" value="1"/>
</dbReference>
<dbReference type="Gene3D" id="3.40.50.300">
    <property type="entry name" value="P-loop containing nucleotide triphosphate hydrolases"/>
    <property type="match status" value="1"/>
</dbReference>
<comment type="subcellular location">
    <subcellularLocation>
        <location evidence="1">Nucleus</location>
    </subcellularLocation>
</comment>
<feature type="compositionally biased region" description="Polar residues" evidence="12">
    <location>
        <begin position="93"/>
        <end position="103"/>
    </location>
</feature>
<evidence type="ECO:0000256" key="3">
    <source>
        <dbReference type="ARBA" id="ARBA00022741"/>
    </source>
</evidence>
<keyword evidence="6 9" id="KW-0238">DNA-binding</keyword>
<feature type="compositionally biased region" description="Polar residues" evidence="12">
    <location>
        <begin position="48"/>
        <end position="58"/>
    </location>
</feature>
<protein>
    <recommendedName>
        <fullName evidence="9">DNA mismatch repair protein</fullName>
    </recommendedName>
</protein>
<dbReference type="Pfam" id="PF01624">
    <property type="entry name" value="MutS_I"/>
    <property type="match status" value="1"/>
</dbReference>